<dbReference type="InterPro" id="IPR015413">
    <property type="entry name" value="Methionyl/Leucyl_tRNA_Synth"/>
</dbReference>
<evidence type="ECO:0000313" key="13">
    <source>
        <dbReference type="EMBL" id="OGK17314.1"/>
    </source>
</evidence>
<dbReference type="GO" id="GO:0006431">
    <property type="term" value="P:methionyl-tRNA aminoacylation"/>
    <property type="evidence" value="ECO:0007669"/>
    <property type="project" value="InterPro"/>
</dbReference>
<comment type="catalytic activity">
    <reaction evidence="10">
        <text>tRNA(Met) + L-methionine + ATP = L-methionyl-tRNA(Met) + AMP + diphosphate</text>
        <dbReference type="Rhea" id="RHEA:13481"/>
        <dbReference type="Rhea" id="RHEA-COMP:9667"/>
        <dbReference type="Rhea" id="RHEA-COMP:9698"/>
        <dbReference type="ChEBI" id="CHEBI:30616"/>
        <dbReference type="ChEBI" id="CHEBI:33019"/>
        <dbReference type="ChEBI" id="CHEBI:57844"/>
        <dbReference type="ChEBI" id="CHEBI:78442"/>
        <dbReference type="ChEBI" id="CHEBI:78530"/>
        <dbReference type="ChEBI" id="CHEBI:456215"/>
        <dbReference type="EC" id="6.1.1.10"/>
    </reaction>
</comment>
<reference evidence="13 14" key="1">
    <citation type="journal article" date="2016" name="Nat. Commun.">
        <title>Thousands of microbial genomes shed light on interconnected biogeochemical processes in an aquifer system.</title>
        <authorList>
            <person name="Anantharaman K."/>
            <person name="Brown C.T."/>
            <person name="Hug L.A."/>
            <person name="Sharon I."/>
            <person name="Castelle C.J."/>
            <person name="Probst A.J."/>
            <person name="Thomas B.C."/>
            <person name="Singh A."/>
            <person name="Wilkins M.J."/>
            <person name="Karaoz U."/>
            <person name="Brodie E.L."/>
            <person name="Williams K.H."/>
            <person name="Hubbard S.S."/>
            <person name="Banfield J.F."/>
        </authorList>
    </citation>
    <scope>NUCLEOTIDE SEQUENCE [LARGE SCALE GENOMIC DNA]</scope>
</reference>
<evidence type="ECO:0000256" key="8">
    <source>
        <dbReference type="ARBA" id="ARBA00023146"/>
    </source>
</evidence>
<comment type="similarity">
    <text evidence="11">Belongs to the class-I aminoacyl-tRNA synthetase family.</text>
</comment>
<dbReference type="NCBIfam" id="TIGR00398">
    <property type="entry name" value="metG"/>
    <property type="match status" value="1"/>
</dbReference>
<evidence type="ECO:0000256" key="1">
    <source>
        <dbReference type="ARBA" id="ARBA00003314"/>
    </source>
</evidence>
<sequence length="478" mass="55503">MSKRYFYITTTAPYVNADPHIGFALELVQADAIARFKKLQGFTVAFGFGTDEHGLKIYRQAQEENKLPQDYCDEHVGKFKSLAKALNLSTTHFIRTTDQKHVEAAQEFWKRCFQNNDIYKKNYKVKYCVGCELEKTDSELENNKCPIHPNLAIEDYEEENYFFRFSKYQNRLLQLYNNRPDFVIPSNRLKEIESFVKKGLHDFSISRLKSKMPWGVPVPGDNDHVMYVWFDALVFYISTLGWPDSLLDFEKFWPVIHVAGKDNLRQQTAIWQAMLISAGLPGSRQIFIHGFITSDGKKMSKSLGNVIDPFELVEQYGVDAVRYYLLKEIPAADDGGFSHSRMKEIYNADLANGIGNLVSRVIKLGEDHNVTISDQPEDSIELPESLNKGGFFDHLEKYEFNMALEEIWKDFRNLDTEINSDKPWEMDKSQVAVRLKYYLKEIRKRVKFLKPFLPNTSDTIMKMTQGKIKKIPPLFPRL</sequence>
<dbReference type="Gene3D" id="1.10.730.10">
    <property type="entry name" value="Isoleucyl-tRNA Synthetase, Domain 1"/>
    <property type="match status" value="1"/>
</dbReference>
<dbReference type="Gene3D" id="3.40.50.620">
    <property type="entry name" value="HUPs"/>
    <property type="match status" value="1"/>
</dbReference>
<dbReference type="PRINTS" id="PR01041">
    <property type="entry name" value="TRNASYNTHMET"/>
</dbReference>
<dbReference type="InterPro" id="IPR014729">
    <property type="entry name" value="Rossmann-like_a/b/a_fold"/>
</dbReference>
<dbReference type="SUPFAM" id="SSF52374">
    <property type="entry name" value="Nucleotidylyl transferase"/>
    <property type="match status" value="1"/>
</dbReference>
<dbReference type="InterPro" id="IPR033911">
    <property type="entry name" value="MetRS_core"/>
</dbReference>
<feature type="domain" description="Methionyl/Leucyl tRNA synthetase" evidence="12">
    <location>
        <begin position="136"/>
        <end position="361"/>
    </location>
</feature>
<evidence type="ECO:0000256" key="4">
    <source>
        <dbReference type="ARBA" id="ARBA00022598"/>
    </source>
</evidence>
<dbReference type="CDD" id="cd00814">
    <property type="entry name" value="MetRS_core"/>
    <property type="match status" value="1"/>
</dbReference>
<evidence type="ECO:0000256" key="11">
    <source>
        <dbReference type="RuleBase" id="RU363039"/>
    </source>
</evidence>
<comment type="caution">
    <text evidence="13">The sequence shown here is derived from an EMBL/GenBank/DDBJ whole genome shotgun (WGS) entry which is preliminary data.</text>
</comment>
<evidence type="ECO:0000256" key="2">
    <source>
        <dbReference type="ARBA" id="ARBA00012838"/>
    </source>
</evidence>
<evidence type="ECO:0000259" key="12">
    <source>
        <dbReference type="Pfam" id="PF09334"/>
    </source>
</evidence>
<dbReference type="EMBL" id="MFZG01000009">
    <property type="protein sequence ID" value="OGK17314.1"/>
    <property type="molecule type" value="Genomic_DNA"/>
</dbReference>
<dbReference type="FunFam" id="2.170.220.10:FF:000001">
    <property type="entry name" value="methionine--tRNA ligase, mitochondrial"/>
    <property type="match status" value="1"/>
</dbReference>
<keyword evidence="6 11" id="KW-0067">ATP-binding</keyword>
<dbReference type="Pfam" id="PF09334">
    <property type="entry name" value="tRNA-synt_1g"/>
    <property type="match status" value="1"/>
</dbReference>
<dbReference type="InterPro" id="IPR023457">
    <property type="entry name" value="Met-tRNA_synth_2"/>
</dbReference>
<keyword evidence="7 11" id="KW-0648">Protein biosynthesis</keyword>
<dbReference type="GO" id="GO:0004825">
    <property type="term" value="F:methionine-tRNA ligase activity"/>
    <property type="evidence" value="ECO:0007669"/>
    <property type="project" value="UniProtKB-EC"/>
</dbReference>
<evidence type="ECO:0000256" key="10">
    <source>
        <dbReference type="ARBA" id="ARBA00047364"/>
    </source>
</evidence>
<evidence type="ECO:0000256" key="7">
    <source>
        <dbReference type="ARBA" id="ARBA00022917"/>
    </source>
</evidence>
<protein>
    <recommendedName>
        <fullName evidence="3">Methionine--tRNA ligase</fullName>
        <ecNumber evidence="2">6.1.1.10</ecNumber>
    </recommendedName>
    <alternativeName>
        <fullName evidence="9">Methionyl-tRNA synthetase</fullName>
    </alternativeName>
</protein>
<dbReference type="EC" id="6.1.1.10" evidence="2"/>
<organism evidence="13 14">
    <name type="scientific">Candidatus Roizmanbacteria bacterium RIFCSPHIGHO2_01_FULL_39_12c</name>
    <dbReference type="NCBI Taxonomy" id="1802031"/>
    <lineage>
        <taxon>Bacteria</taxon>
        <taxon>Candidatus Roizmaniibacteriota</taxon>
    </lineage>
</organism>
<name>A0A1F7GEL1_9BACT</name>
<dbReference type="Gene3D" id="2.170.220.10">
    <property type="match status" value="1"/>
</dbReference>
<keyword evidence="8 11" id="KW-0030">Aminoacyl-tRNA synthetase</keyword>
<dbReference type="InterPro" id="IPR014758">
    <property type="entry name" value="Met-tRNA_synth"/>
</dbReference>
<dbReference type="SUPFAM" id="SSF47323">
    <property type="entry name" value="Anticodon-binding domain of a subclass of class I aminoacyl-tRNA synthetases"/>
    <property type="match status" value="1"/>
</dbReference>
<dbReference type="GO" id="GO:0005524">
    <property type="term" value="F:ATP binding"/>
    <property type="evidence" value="ECO:0007669"/>
    <property type="project" value="UniProtKB-KW"/>
</dbReference>
<dbReference type="PANTHER" id="PTHR43326:SF1">
    <property type="entry name" value="METHIONINE--TRNA LIGASE, MITOCHONDRIAL"/>
    <property type="match status" value="1"/>
</dbReference>
<dbReference type="Proteomes" id="UP000177208">
    <property type="component" value="Unassembled WGS sequence"/>
</dbReference>
<dbReference type="InterPro" id="IPR009080">
    <property type="entry name" value="tRNAsynth_Ia_anticodon-bd"/>
</dbReference>
<evidence type="ECO:0000256" key="6">
    <source>
        <dbReference type="ARBA" id="ARBA00022840"/>
    </source>
</evidence>
<proteinExistence type="inferred from homology"/>
<evidence type="ECO:0000313" key="14">
    <source>
        <dbReference type="Proteomes" id="UP000177208"/>
    </source>
</evidence>
<evidence type="ECO:0000256" key="3">
    <source>
        <dbReference type="ARBA" id="ARBA00018753"/>
    </source>
</evidence>
<keyword evidence="4 11" id="KW-0436">Ligase</keyword>
<evidence type="ECO:0000256" key="5">
    <source>
        <dbReference type="ARBA" id="ARBA00022741"/>
    </source>
</evidence>
<gene>
    <name evidence="13" type="ORF">A2774_03885</name>
</gene>
<evidence type="ECO:0000256" key="9">
    <source>
        <dbReference type="ARBA" id="ARBA00030904"/>
    </source>
</evidence>
<dbReference type="AlphaFoldDB" id="A0A1F7GEL1"/>
<keyword evidence="5 11" id="KW-0547">Nucleotide-binding</keyword>
<accession>A0A1F7GEL1</accession>
<comment type="function">
    <text evidence="1">Is required not only for elongation of protein synthesis but also for the initiation of all mRNA translation through initiator tRNA(fMet) aminoacylation.</text>
</comment>
<dbReference type="PANTHER" id="PTHR43326">
    <property type="entry name" value="METHIONYL-TRNA SYNTHETASE"/>
    <property type="match status" value="1"/>
</dbReference>